<feature type="non-terminal residue" evidence="2">
    <location>
        <position position="1"/>
    </location>
</feature>
<accession>A0A381Z298</accession>
<evidence type="ECO:0000259" key="1">
    <source>
        <dbReference type="SMART" id="SM00382"/>
    </source>
</evidence>
<dbReference type="GO" id="GO:0051603">
    <property type="term" value="P:proteolysis involved in protein catabolic process"/>
    <property type="evidence" value="ECO:0007669"/>
    <property type="project" value="TreeGrafter"/>
</dbReference>
<dbReference type="GO" id="GO:0005524">
    <property type="term" value="F:ATP binding"/>
    <property type="evidence" value="ECO:0007669"/>
    <property type="project" value="InterPro"/>
</dbReference>
<dbReference type="SMART" id="SM00382">
    <property type="entry name" value="AAA"/>
    <property type="match status" value="1"/>
</dbReference>
<dbReference type="SUPFAM" id="SSF52540">
    <property type="entry name" value="P-loop containing nucleoside triphosphate hydrolases"/>
    <property type="match status" value="1"/>
</dbReference>
<dbReference type="InterPro" id="IPR050052">
    <property type="entry name" value="ATP-dep_Clp_protease_ClpX"/>
</dbReference>
<name>A0A381Z298_9ZZZZ</name>
<organism evidence="2">
    <name type="scientific">marine metagenome</name>
    <dbReference type="NCBI Taxonomy" id="408172"/>
    <lineage>
        <taxon>unclassified sequences</taxon>
        <taxon>metagenomes</taxon>
        <taxon>ecological metagenomes</taxon>
    </lineage>
</organism>
<dbReference type="Pfam" id="PF07724">
    <property type="entry name" value="AAA_2"/>
    <property type="match status" value="1"/>
</dbReference>
<dbReference type="GO" id="GO:0051301">
    <property type="term" value="P:cell division"/>
    <property type="evidence" value="ECO:0007669"/>
    <property type="project" value="TreeGrafter"/>
</dbReference>
<reference evidence="2" key="1">
    <citation type="submission" date="2018-05" db="EMBL/GenBank/DDBJ databases">
        <authorList>
            <person name="Lanie J.A."/>
            <person name="Ng W.-L."/>
            <person name="Kazmierczak K.M."/>
            <person name="Andrzejewski T.M."/>
            <person name="Davidsen T.M."/>
            <person name="Wayne K.J."/>
            <person name="Tettelin H."/>
            <person name="Glass J.I."/>
            <person name="Rusch D."/>
            <person name="Podicherti R."/>
            <person name="Tsui H.-C.T."/>
            <person name="Winkler M.E."/>
        </authorList>
    </citation>
    <scope>NUCLEOTIDE SEQUENCE</scope>
</reference>
<dbReference type="GO" id="GO:0009376">
    <property type="term" value="C:HslUV protease complex"/>
    <property type="evidence" value="ECO:0007669"/>
    <property type="project" value="TreeGrafter"/>
</dbReference>
<feature type="domain" description="AAA+ ATPase" evidence="1">
    <location>
        <begin position="88"/>
        <end position="191"/>
    </location>
</feature>
<proteinExistence type="predicted"/>
<dbReference type="EMBL" id="UINC01019659">
    <property type="protein sequence ID" value="SVA83320.1"/>
    <property type="molecule type" value="Genomic_DNA"/>
</dbReference>
<dbReference type="InterPro" id="IPR003593">
    <property type="entry name" value="AAA+_ATPase"/>
</dbReference>
<gene>
    <name evidence="2" type="ORF">METZ01_LOCUS136174</name>
</gene>
<sequence>VVIAGEGKAAVCYDCIRILGQVVEEETPPPPEEYELAKPPAPREIYSNLDTYVVGQEKAKKVLSVAVYNHFKRVWNGHQRNGSDVELQKTNILLVGPTGCGKTLLAETLARTLDVPFAVCDATSLTESGYVGEDVENILLRLIQAADWDVNRAEHGIIYIDELDKIARKEGPNRSITRDVSGEGVQQELLKIVE</sequence>
<dbReference type="PANTHER" id="PTHR48102">
    <property type="entry name" value="ATP-DEPENDENT CLP PROTEASE ATP-BINDING SUBUNIT CLPX-LIKE, MITOCHONDRIAL-RELATED"/>
    <property type="match status" value="1"/>
</dbReference>
<dbReference type="InterPro" id="IPR027417">
    <property type="entry name" value="P-loop_NTPase"/>
</dbReference>
<protein>
    <recommendedName>
        <fullName evidence="1">AAA+ ATPase domain-containing protein</fullName>
    </recommendedName>
</protein>
<dbReference type="AlphaFoldDB" id="A0A381Z298"/>
<feature type="non-terminal residue" evidence="2">
    <location>
        <position position="194"/>
    </location>
</feature>
<dbReference type="Gene3D" id="3.40.50.300">
    <property type="entry name" value="P-loop containing nucleotide triphosphate hydrolases"/>
    <property type="match status" value="1"/>
</dbReference>
<dbReference type="GO" id="GO:0016887">
    <property type="term" value="F:ATP hydrolysis activity"/>
    <property type="evidence" value="ECO:0007669"/>
    <property type="project" value="InterPro"/>
</dbReference>
<evidence type="ECO:0000313" key="2">
    <source>
        <dbReference type="EMBL" id="SVA83320.1"/>
    </source>
</evidence>
<dbReference type="InterPro" id="IPR003959">
    <property type="entry name" value="ATPase_AAA_core"/>
</dbReference>
<dbReference type="PANTHER" id="PTHR48102:SF7">
    <property type="entry name" value="ATP-DEPENDENT CLP PROTEASE ATP-BINDING SUBUNIT CLPX-LIKE, MITOCHONDRIAL"/>
    <property type="match status" value="1"/>
</dbReference>